<reference evidence="3 4" key="1">
    <citation type="submission" date="2016-02" db="EMBL/GenBank/DDBJ databases">
        <title>Genome analysis of coral dinoflagellate symbionts highlights evolutionary adaptations to a symbiotic lifestyle.</title>
        <authorList>
            <person name="Aranda M."/>
            <person name="Li Y."/>
            <person name="Liew Y.J."/>
            <person name="Baumgarten S."/>
            <person name="Simakov O."/>
            <person name="Wilson M."/>
            <person name="Piel J."/>
            <person name="Ashoor H."/>
            <person name="Bougouffa S."/>
            <person name="Bajic V.B."/>
            <person name="Ryu T."/>
            <person name="Ravasi T."/>
            <person name="Bayer T."/>
            <person name="Micklem G."/>
            <person name="Kim H."/>
            <person name="Bhak J."/>
            <person name="Lajeunesse T.C."/>
            <person name="Voolstra C.R."/>
        </authorList>
    </citation>
    <scope>NUCLEOTIDE SEQUENCE [LARGE SCALE GENOMIC DNA]</scope>
    <source>
        <strain evidence="3 4">CCMP2467</strain>
    </source>
</reference>
<dbReference type="GO" id="GO:0008270">
    <property type="term" value="F:zinc ion binding"/>
    <property type="evidence" value="ECO:0007669"/>
    <property type="project" value="UniProtKB-KW"/>
</dbReference>
<name>A0A1Q9ENB1_SYMMI</name>
<keyword evidence="1" id="KW-0863">Zinc-finger</keyword>
<evidence type="ECO:0000259" key="2">
    <source>
        <dbReference type="PROSITE" id="PS50103"/>
    </source>
</evidence>
<dbReference type="PROSITE" id="PS50103">
    <property type="entry name" value="ZF_C3H1"/>
    <property type="match status" value="1"/>
</dbReference>
<dbReference type="InterPro" id="IPR000571">
    <property type="entry name" value="Znf_CCCH"/>
</dbReference>
<dbReference type="OrthoDB" id="411372at2759"/>
<keyword evidence="1" id="KW-0479">Metal-binding</keyword>
<evidence type="ECO:0000313" key="4">
    <source>
        <dbReference type="Proteomes" id="UP000186817"/>
    </source>
</evidence>
<proteinExistence type="predicted"/>
<protein>
    <recommendedName>
        <fullName evidence="2">C3H1-type domain-containing protein</fullName>
    </recommendedName>
</protein>
<dbReference type="AlphaFoldDB" id="A0A1Q9ENB1"/>
<evidence type="ECO:0000256" key="1">
    <source>
        <dbReference type="PROSITE-ProRule" id="PRU00723"/>
    </source>
</evidence>
<keyword evidence="1" id="KW-0862">Zinc</keyword>
<dbReference type="Proteomes" id="UP000186817">
    <property type="component" value="Unassembled WGS sequence"/>
</dbReference>
<gene>
    <name evidence="3" type="ORF">AK812_SmicGene7552</name>
</gene>
<feature type="domain" description="C3H1-type" evidence="2">
    <location>
        <begin position="79"/>
        <end position="106"/>
    </location>
</feature>
<keyword evidence="4" id="KW-1185">Reference proteome</keyword>
<comment type="caution">
    <text evidence="3">The sequence shown here is derived from an EMBL/GenBank/DDBJ whole genome shotgun (WGS) entry which is preliminary data.</text>
</comment>
<dbReference type="EMBL" id="LSRX01000108">
    <property type="protein sequence ID" value="OLQ08902.1"/>
    <property type="molecule type" value="Genomic_DNA"/>
</dbReference>
<accession>A0A1Q9ENB1</accession>
<evidence type="ECO:0000313" key="3">
    <source>
        <dbReference type="EMBL" id="OLQ08902.1"/>
    </source>
</evidence>
<organism evidence="3 4">
    <name type="scientific">Symbiodinium microadriaticum</name>
    <name type="common">Dinoflagellate</name>
    <name type="synonym">Zooxanthella microadriatica</name>
    <dbReference type="NCBI Taxonomy" id="2951"/>
    <lineage>
        <taxon>Eukaryota</taxon>
        <taxon>Sar</taxon>
        <taxon>Alveolata</taxon>
        <taxon>Dinophyceae</taxon>
        <taxon>Suessiales</taxon>
        <taxon>Symbiodiniaceae</taxon>
        <taxon>Symbiodinium</taxon>
    </lineage>
</organism>
<feature type="zinc finger region" description="C3H1-type" evidence="1">
    <location>
        <begin position="79"/>
        <end position="106"/>
    </location>
</feature>
<sequence length="307" mass="34301">MALLDGPLARSIEAEVYTEVTFVYRHTFIVEAKGGAQVSQPPPMTRLETACDAMTEEETLRGELREQRAPIPLHLARTGRGKRPCIYFVSGKCTPAEHCNYCHMEHKDRSAKLDKQQRHKFNLMGMREALLMLQGMLTSNARENGFLHLARDTLDLVEEEAMKHDATEVTSSEAVYRRLDRVLVRMSFHQLALLAVSKADCSEFGEIMVTSLEKLTDDLEGRPSQTNLLAALSFLQLGCLAIPMSTLMAADPSDCLSRRRPRLEDGHRCATRKMWLSTGDVAAGTASERFLAQVVPHLQDRTVGDGD</sequence>